<keyword evidence="6" id="KW-0805">Transcription regulation</keyword>
<evidence type="ECO:0000256" key="1">
    <source>
        <dbReference type="ARBA" id="ARBA00004123"/>
    </source>
</evidence>
<feature type="region of interest" description="Disordered" evidence="10">
    <location>
        <begin position="64"/>
        <end position="90"/>
    </location>
</feature>
<dbReference type="PANTHER" id="PTHR26374">
    <property type="entry name" value="ZINC FINGER PROTEIN ZAT5"/>
    <property type="match status" value="1"/>
</dbReference>
<keyword evidence="3" id="KW-0677">Repeat</keyword>
<dbReference type="AlphaFoldDB" id="A0A7I8IUU8"/>
<evidence type="ECO:0000259" key="11">
    <source>
        <dbReference type="PROSITE" id="PS50157"/>
    </source>
</evidence>
<dbReference type="PANTHER" id="PTHR26374:SF458">
    <property type="entry name" value="C2H2-TYPE DOMAIN-CONTAINING PROTEIN"/>
    <property type="match status" value="1"/>
</dbReference>
<dbReference type="EMBL" id="CACRZD030000006">
    <property type="protein sequence ID" value="CAA6661775.1"/>
    <property type="molecule type" value="Genomic_DNA"/>
</dbReference>
<dbReference type="SMART" id="SM00355">
    <property type="entry name" value="ZnF_C2H2"/>
    <property type="match status" value="2"/>
</dbReference>
<evidence type="ECO:0000256" key="10">
    <source>
        <dbReference type="SAM" id="MobiDB-lite"/>
    </source>
</evidence>
<dbReference type="SUPFAM" id="SSF57667">
    <property type="entry name" value="beta-beta-alpha zinc fingers"/>
    <property type="match status" value="1"/>
</dbReference>
<evidence type="ECO:0000256" key="7">
    <source>
        <dbReference type="ARBA" id="ARBA00023163"/>
    </source>
</evidence>
<proteinExistence type="predicted"/>
<protein>
    <recommendedName>
        <fullName evidence="11">C2H2-type domain-containing protein</fullName>
    </recommendedName>
</protein>
<evidence type="ECO:0000256" key="3">
    <source>
        <dbReference type="ARBA" id="ARBA00022737"/>
    </source>
</evidence>
<reference evidence="12 13" key="1">
    <citation type="submission" date="2019-12" db="EMBL/GenBank/DDBJ databases">
        <authorList>
            <person name="Scholz U."/>
            <person name="Mascher M."/>
            <person name="Fiebig A."/>
        </authorList>
    </citation>
    <scope>NUCLEOTIDE SEQUENCE</scope>
</reference>
<evidence type="ECO:0000256" key="9">
    <source>
        <dbReference type="PROSITE-ProRule" id="PRU00042"/>
    </source>
</evidence>
<evidence type="ECO:0000313" key="13">
    <source>
        <dbReference type="Proteomes" id="UP001189122"/>
    </source>
</evidence>
<dbReference type="PROSITE" id="PS50157">
    <property type="entry name" value="ZINC_FINGER_C2H2_2"/>
    <property type="match status" value="2"/>
</dbReference>
<keyword evidence="8" id="KW-0539">Nucleus</keyword>
<keyword evidence="13" id="KW-1185">Reference proteome</keyword>
<sequence>MKRLRTGREGEVESINLANVLVLLSRSNDGGGGAAAFEAANHGQSRVFECKTCNRRFPSFQALGGHRASHKKPRLGGEQHGQAASPVPVAVPGKPRVHECSICGLEFSIGQALGGHMRRHRAAPTASGRRHRRRRATGEPAVVGEKRTELGLALELDLNLPPSNSEADFRSLSLGLGFPWLTASIDACKILTSSFRYKKL</sequence>
<keyword evidence="2" id="KW-0479">Metal-binding</keyword>
<evidence type="ECO:0000256" key="2">
    <source>
        <dbReference type="ARBA" id="ARBA00022723"/>
    </source>
</evidence>
<evidence type="ECO:0000256" key="8">
    <source>
        <dbReference type="ARBA" id="ARBA00023242"/>
    </source>
</evidence>
<name>A0A7I8IUU8_SPIIN</name>
<evidence type="ECO:0000256" key="6">
    <source>
        <dbReference type="ARBA" id="ARBA00023015"/>
    </source>
</evidence>
<dbReference type="Pfam" id="PF13912">
    <property type="entry name" value="zf-C2H2_6"/>
    <property type="match status" value="2"/>
</dbReference>
<evidence type="ECO:0000313" key="12">
    <source>
        <dbReference type="EMBL" id="CAA2622106.1"/>
    </source>
</evidence>
<feature type="region of interest" description="Disordered" evidence="10">
    <location>
        <begin position="116"/>
        <end position="141"/>
    </location>
</feature>
<comment type="subcellular location">
    <subcellularLocation>
        <location evidence="1">Nucleus</location>
    </subcellularLocation>
</comment>
<dbReference type="EMBL" id="LR743593">
    <property type="protein sequence ID" value="CAA2622106.1"/>
    <property type="molecule type" value="Genomic_DNA"/>
</dbReference>
<feature type="compositionally biased region" description="Basic residues" evidence="10">
    <location>
        <begin position="116"/>
        <end position="135"/>
    </location>
</feature>
<dbReference type="PROSITE" id="PS00028">
    <property type="entry name" value="ZINC_FINGER_C2H2_1"/>
    <property type="match status" value="2"/>
</dbReference>
<dbReference type="Proteomes" id="UP001189122">
    <property type="component" value="Unassembled WGS sequence"/>
</dbReference>
<organism evidence="12">
    <name type="scientific">Spirodela intermedia</name>
    <name type="common">Intermediate duckweed</name>
    <dbReference type="NCBI Taxonomy" id="51605"/>
    <lineage>
        <taxon>Eukaryota</taxon>
        <taxon>Viridiplantae</taxon>
        <taxon>Streptophyta</taxon>
        <taxon>Embryophyta</taxon>
        <taxon>Tracheophyta</taxon>
        <taxon>Spermatophyta</taxon>
        <taxon>Magnoliopsida</taxon>
        <taxon>Liliopsida</taxon>
        <taxon>Araceae</taxon>
        <taxon>Lemnoideae</taxon>
        <taxon>Spirodela</taxon>
    </lineage>
</organism>
<keyword evidence="4 9" id="KW-0863">Zinc-finger</keyword>
<dbReference type="Gene3D" id="3.30.160.60">
    <property type="entry name" value="Classic Zinc Finger"/>
    <property type="match status" value="1"/>
</dbReference>
<evidence type="ECO:0000256" key="5">
    <source>
        <dbReference type="ARBA" id="ARBA00022833"/>
    </source>
</evidence>
<evidence type="ECO:0000256" key="4">
    <source>
        <dbReference type="ARBA" id="ARBA00022771"/>
    </source>
</evidence>
<feature type="domain" description="C2H2-type" evidence="11">
    <location>
        <begin position="48"/>
        <end position="75"/>
    </location>
</feature>
<gene>
    <name evidence="12" type="ORF">SI7747_06008170</name>
</gene>
<keyword evidence="7" id="KW-0804">Transcription</keyword>
<dbReference type="InterPro" id="IPR036236">
    <property type="entry name" value="Znf_C2H2_sf"/>
</dbReference>
<dbReference type="GO" id="GO:0008270">
    <property type="term" value="F:zinc ion binding"/>
    <property type="evidence" value="ECO:0007669"/>
    <property type="project" value="UniProtKB-KW"/>
</dbReference>
<keyword evidence="5" id="KW-0862">Zinc</keyword>
<dbReference type="GO" id="GO:0005634">
    <property type="term" value="C:nucleus"/>
    <property type="evidence" value="ECO:0007669"/>
    <property type="project" value="UniProtKB-SubCell"/>
</dbReference>
<dbReference type="InterPro" id="IPR013087">
    <property type="entry name" value="Znf_C2H2_type"/>
</dbReference>
<accession>A0A7I8IUU8</accession>
<feature type="domain" description="C2H2-type" evidence="11">
    <location>
        <begin position="98"/>
        <end position="125"/>
    </location>
</feature>